<evidence type="ECO:0008006" key="3">
    <source>
        <dbReference type="Google" id="ProtNLM"/>
    </source>
</evidence>
<keyword evidence="2" id="KW-1185">Reference proteome</keyword>
<gene>
    <name evidence="1" type="ORF">GCM10010170_111990</name>
</gene>
<organism evidence="1 2">
    <name type="scientific">Dactylosporangium salmoneum</name>
    <dbReference type="NCBI Taxonomy" id="53361"/>
    <lineage>
        <taxon>Bacteria</taxon>
        <taxon>Bacillati</taxon>
        <taxon>Actinomycetota</taxon>
        <taxon>Actinomycetes</taxon>
        <taxon>Micromonosporales</taxon>
        <taxon>Micromonosporaceae</taxon>
        <taxon>Dactylosporangium</taxon>
    </lineage>
</organism>
<evidence type="ECO:0000313" key="1">
    <source>
        <dbReference type="EMBL" id="GAA2396311.1"/>
    </source>
</evidence>
<protein>
    <recommendedName>
        <fullName evidence="3">DUF2334 domain-containing protein</fullName>
    </recommendedName>
</protein>
<comment type="caution">
    <text evidence="1">The sequence shown here is derived from an EMBL/GenBank/DDBJ whole genome shotgun (WGS) entry which is preliminary data.</text>
</comment>
<dbReference type="EMBL" id="BAAARV010000145">
    <property type="protein sequence ID" value="GAA2396311.1"/>
    <property type="molecule type" value="Genomic_DNA"/>
</dbReference>
<evidence type="ECO:0000313" key="2">
    <source>
        <dbReference type="Proteomes" id="UP001501444"/>
    </source>
</evidence>
<dbReference type="InterPro" id="IPR018763">
    <property type="entry name" value="DUF2334"/>
</dbReference>
<accession>A0ABN3I926</accession>
<reference evidence="1 2" key="1">
    <citation type="journal article" date="2019" name="Int. J. Syst. Evol. Microbiol.">
        <title>The Global Catalogue of Microorganisms (GCM) 10K type strain sequencing project: providing services to taxonomists for standard genome sequencing and annotation.</title>
        <authorList>
            <consortium name="The Broad Institute Genomics Platform"/>
            <consortium name="The Broad Institute Genome Sequencing Center for Infectious Disease"/>
            <person name="Wu L."/>
            <person name="Ma J."/>
        </authorList>
    </citation>
    <scope>NUCLEOTIDE SEQUENCE [LARGE SCALE GENOMIC DNA]</scope>
    <source>
        <strain evidence="1 2">JCM 3272</strain>
    </source>
</reference>
<sequence>MLVLYDTTGQYGSLGELYAVQAGNLAPHFGAWEAVPVTKYTSGSAGKHQLTIYIGSTYDEPLPADFLADVAAGTPVLWLGANLWQLIRKYPGIGFSTAMIDDAAPAEIHYRGVALTRNPAAGGMVRATPAQGVYARTLAEAGLPGGATAPWAQRVGALTFVAEVPFPYADFDDRYRAFADLLFDLLAPQTQERHRALVRIEDVGPHSDPAQLRAISDYLQSRNVPFAVAVFPVYEDPKGVYSGGVPIRRTLSESPQVVAALQDMSAHGGTLIMHGCTHGFADAPNPYGVSAEDYEFYRAHVDPQGDVALDGPIPGDSQEWALAGWRRPARSGARRP</sequence>
<name>A0ABN3I926_9ACTN</name>
<proteinExistence type="predicted"/>
<dbReference type="Proteomes" id="UP001501444">
    <property type="component" value="Unassembled WGS sequence"/>
</dbReference>
<dbReference type="Pfam" id="PF10096">
    <property type="entry name" value="DUF2334"/>
    <property type="match status" value="1"/>
</dbReference>